<evidence type="ECO:0000313" key="6">
    <source>
        <dbReference type="Proteomes" id="UP000695000"/>
    </source>
</evidence>
<organism evidence="6 8">
    <name type="scientific">Nicrophorus vespilloides</name>
    <name type="common">Boreal carrion beetle</name>
    <dbReference type="NCBI Taxonomy" id="110193"/>
    <lineage>
        <taxon>Eukaryota</taxon>
        <taxon>Metazoa</taxon>
        <taxon>Ecdysozoa</taxon>
        <taxon>Arthropoda</taxon>
        <taxon>Hexapoda</taxon>
        <taxon>Insecta</taxon>
        <taxon>Pterygota</taxon>
        <taxon>Neoptera</taxon>
        <taxon>Endopterygota</taxon>
        <taxon>Coleoptera</taxon>
        <taxon>Polyphaga</taxon>
        <taxon>Staphyliniformia</taxon>
        <taxon>Silphidae</taxon>
        <taxon>Nicrophorinae</taxon>
        <taxon>Nicrophorus</taxon>
    </lineage>
</organism>
<evidence type="ECO:0000313" key="7">
    <source>
        <dbReference type="RefSeq" id="XP_017780773.1"/>
    </source>
</evidence>
<dbReference type="SUPFAM" id="SSF57716">
    <property type="entry name" value="Glucocorticoid receptor-like (DNA-binding domain)"/>
    <property type="match status" value="1"/>
</dbReference>
<feature type="binding site" evidence="2">
    <location>
        <position position="51"/>
    </location>
    <ligand>
        <name>Zn(2+)</name>
        <dbReference type="ChEBI" id="CHEBI:29105"/>
    </ligand>
</feature>
<feature type="binding site" evidence="2">
    <location>
        <position position="4"/>
    </location>
    <ligand>
        <name>Zn(2+)</name>
        <dbReference type="ChEBI" id="CHEBI:29105"/>
    </ligand>
</feature>
<keyword evidence="6" id="KW-1185">Reference proteome</keyword>
<feature type="domain" description="C2H2-type" evidence="4">
    <location>
        <begin position="563"/>
        <end position="583"/>
    </location>
</feature>
<feature type="compositionally biased region" description="Basic and acidic residues" evidence="3">
    <location>
        <begin position="1072"/>
        <end position="1093"/>
    </location>
</feature>
<dbReference type="SMART" id="SM00868">
    <property type="entry name" value="zf-AD"/>
    <property type="match status" value="1"/>
</dbReference>
<reference evidence="7 8" key="1">
    <citation type="submission" date="2025-05" db="UniProtKB">
        <authorList>
            <consortium name="RefSeq"/>
        </authorList>
    </citation>
    <scope>IDENTIFICATION</scope>
    <source>
        <tissue evidence="7 8">Whole Larva</tissue>
    </source>
</reference>
<gene>
    <name evidence="7 8" type="primary">LOC108565701</name>
</gene>
<feature type="compositionally biased region" description="Polar residues" evidence="3">
    <location>
        <begin position="195"/>
        <end position="217"/>
    </location>
</feature>
<dbReference type="CDD" id="cd20805">
    <property type="entry name" value="C1_DGK_rpt2"/>
    <property type="match status" value="1"/>
</dbReference>
<feature type="region of interest" description="Disordered" evidence="3">
    <location>
        <begin position="1068"/>
        <end position="1101"/>
    </location>
</feature>
<accession>A0ABM1N1T1</accession>
<dbReference type="RefSeq" id="XP_017780781.1">
    <property type="nucleotide sequence ID" value="XM_017925292.1"/>
</dbReference>
<feature type="region of interest" description="Disordered" evidence="3">
    <location>
        <begin position="293"/>
        <end position="422"/>
    </location>
</feature>
<feature type="binding site" evidence="2">
    <location>
        <position position="54"/>
    </location>
    <ligand>
        <name>Zn(2+)</name>
        <dbReference type="ChEBI" id="CHEBI:29105"/>
    </ligand>
</feature>
<keyword evidence="1" id="KW-0863">Zinc-finger</keyword>
<evidence type="ECO:0000256" key="2">
    <source>
        <dbReference type="PROSITE-ProRule" id="PRU01263"/>
    </source>
</evidence>
<feature type="region of interest" description="Disordered" evidence="3">
    <location>
        <begin position="747"/>
        <end position="768"/>
    </location>
</feature>
<evidence type="ECO:0000259" key="4">
    <source>
        <dbReference type="PROSITE" id="PS50157"/>
    </source>
</evidence>
<evidence type="ECO:0000313" key="8">
    <source>
        <dbReference type="RefSeq" id="XP_017780781.1"/>
    </source>
</evidence>
<feature type="compositionally biased region" description="Polar residues" evidence="3">
    <location>
        <begin position="303"/>
        <end position="353"/>
    </location>
</feature>
<feature type="compositionally biased region" description="Polar residues" evidence="3">
    <location>
        <begin position="377"/>
        <end position="387"/>
    </location>
</feature>
<feature type="compositionally biased region" description="Low complexity" evidence="3">
    <location>
        <begin position="755"/>
        <end position="768"/>
    </location>
</feature>
<evidence type="ECO:0000259" key="5">
    <source>
        <dbReference type="PROSITE" id="PS51915"/>
    </source>
</evidence>
<dbReference type="Gene3D" id="3.40.1800.20">
    <property type="match status" value="1"/>
</dbReference>
<feature type="domain" description="ZAD" evidence="5">
    <location>
        <begin position="2"/>
        <end position="78"/>
    </location>
</feature>
<dbReference type="RefSeq" id="XP_017780773.1">
    <property type="nucleotide sequence ID" value="XM_017925284.1"/>
</dbReference>
<keyword evidence="2" id="KW-0479">Metal-binding</keyword>
<evidence type="ECO:0000256" key="3">
    <source>
        <dbReference type="SAM" id="MobiDB-lite"/>
    </source>
</evidence>
<keyword evidence="2" id="KW-0862">Zinc</keyword>
<dbReference type="InterPro" id="IPR012934">
    <property type="entry name" value="Znf_AD"/>
</dbReference>
<dbReference type="InterPro" id="IPR013087">
    <property type="entry name" value="Znf_C2H2_type"/>
</dbReference>
<feature type="region of interest" description="Disordered" evidence="3">
    <location>
        <begin position="193"/>
        <end position="217"/>
    </location>
</feature>
<protein>
    <submittedName>
        <fullName evidence="7 8">Uncharacterized protein LOC108565701</fullName>
    </submittedName>
</protein>
<evidence type="ECO:0000256" key="1">
    <source>
        <dbReference type="PROSITE-ProRule" id="PRU00042"/>
    </source>
</evidence>
<dbReference type="GeneID" id="108565701"/>
<dbReference type="Proteomes" id="UP000695000">
    <property type="component" value="Unplaced"/>
</dbReference>
<dbReference type="PROSITE" id="PS50157">
    <property type="entry name" value="ZINC_FINGER_C2H2_2"/>
    <property type="match status" value="1"/>
</dbReference>
<sequence length="1124" mass="125422">MESCRLCFVKDKLLDVFDSRFQNGGEVVRTYIQLFSGVEILASDIVTKKICQQCLDQILYMFNFRTRAGLNDRKHKKDAGLEVEKMKPIPVIIKNNFDMIKKISNTIIKMEGVPDIIIVDDEDSEIHSAPVPIEDLHPIQVNYNITNDQAQELPAIVASTSTTNDKEMITNASDKIQSIIEPRDETISNGELGVVSTSSQNNGLSDTGTEENSNNDLSKDNALTLQSNNICYDEIGESQVNDSSVPESIGQLNDEVSQLQLGTSICDESSPQKIDSICDDNKTKNVVCKSKKINNTKRKSSKSSDASNPKQLNISVSDSNKTNNTDKSSKMMNSSIADGQETKNVGASHANNSKNDDAITPNKRKVVISDGKKPNCTDKNGSKQMDISLSGGKKTKSVSKDAKGNKQQDTSVKSTKCDSDQNKTIDSCDKRIEYSKNKKREALREWVPSESVNNILKKYPKLIISEDMLDLNINPTIRLRRCDEKSTKRNARKRVNNSPVALTRARKRLRGSLPAELPFKRLEANSHINNMDEKKEMFVSSLELVSKDKINDGAEDIVESKLYTCIKCSENFKSSNSLKIHRRHQYCKWCKKCIQCSTVKHKHESLECKFKKKLVVQIEKMCDDDQTRIPSKPTEPQKGIDIDVEIALKEYILNKMTITKEKIIQTETLNTAPEQPIVEGTKIRYKDLYRDIGSSYMPVHLCLSTKNKSKIIRTNLEPYVSVKQPVTEVKKSKYEKKTLQQINDILFHNSKSPRSKQQSSNSSSNKSAVSVAEQPLPYVVNNQQQMNTVVNNQLVNRSAGNQQNTIFINNQKINVTVNKPAENKQLTAVINKPNVNLPVYKLIQNQQLTALINNQPKHNLPVRPVVNQQITIPINSNQINLPSIRPAVNQQITIPLNNQQINFRPAVSQHIAIPVNNIVVSQNLTIPVSNSALSLAYTNPGLNALLSMPYNATVASRQNLTSGLQGVNASNTVVSLNNMQTANAGFREIYTKSGPNILNTKIAQTNNMLQTQHLSIKVTKNETASTSSRKTASTVSAASHKTDVVNSRTAGTIKTSYIVTNTVQSPSKKIYRQTEKKTPIEHTQTKDTNRENSNDNPVILNGSRSVTNKIWVKNPMEINKSANI</sequence>
<dbReference type="PROSITE" id="PS51915">
    <property type="entry name" value="ZAD"/>
    <property type="match status" value="1"/>
</dbReference>
<name>A0ABM1N1T1_NICVS</name>
<feature type="binding site" evidence="2">
    <location>
        <position position="7"/>
    </location>
    <ligand>
        <name>Zn(2+)</name>
        <dbReference type="ChEBI" id="CHEBI:29105"/>
    </ligand>
</feature>
<proteinExistence type="predicted"/>